<dbReference type="PATRIC" id="fig|742737.3.peg.2275"/>
<name>G5IFH3_9FIRM</name>
<evidence type="ECO:0000313" key="7">
    <source>
        <dbReference type="Proteomes" id="UP000005384"/>
    </source>
</evidence>
<dbReference type="Pfam" id="PF12831">
    <property type="entry name" value="FAD_oxidored"/>
    <property type="match status" value="1"/>
</dbReference>
<protein>
    <recommendedName>
        <fullName evidence="8">FAD-dependent oxidoreductase</fullName>
    </recommendedName>
</protein>
<dbReference type="RefSeq" id="WP_006780231.1">
    <property type="nucleotide sequence ID" value="NZ_CP040506.1"/>
</dbReference>
<dbReference type="EMBL" id="ADLN01000046">
    <property type="protein sequence ID" value="EHI59756.1"/>
    <property type="molecule type" value="Genomic_DNA"/>
</dbReference>
<evidence type="ECO:0000256" key="1">
    <source>
        <dbReference type="ARBA" id="ARBA00022485"/>
    </source>
</evidence>
<evidence type="ECO:0000256" key="4">
    <source>
        <dbReference type="ARBA" id="ARBA00023004"/>
    </source>
</evidence>
<keyword evidence="1" id="KW-0004">4Fe-4S</keyword>
<evidence type="ECO:0000256" key="5">
    <source>
        <dbReference type="ARBA" id="ARBA00023014"/>
    </source>
</evidence>
<sequence length="469" mass="50844">MKKFCYETQYDVIVAGGGVSGTVAAIAAGRMGAKVLIVEQSGYLGGALTGCGVGPMMTFHAGEKQVIRGIMEEIVERLKNDGYSTGHIYDTMQYISYLTPFNAEGLKVVLDEMTEEAGCQVLFHTFIGGAECEGGRITGLTVCNKDGIHKLEAAVYIDGTGDGDVASFAGAPMTKGRESDGAAQPMTMNMKYVNVDTAAIKNHIRNHIEDFSRHQGNEELMDTVSRFSFCGFQEEFRAAEARGELEIKREDVLCFETDRPGEYIVNTTRIIEHDAVNAASLSDAEVVGRRQCRQLDRFLRSHVPGFEHALLEFTGPSVGVRGSRQLSGKYTLTAEDILKRREFDSVIAHSAYPIDIHNPKGLGTDSRFLSEKGTYYSIPYETLYCEDITNLLVAGRCISASFEAQAAIRTTPTAGTLGHAAGVAAALAAQAARSAAGAEARCYGEVAKVDVKELQRHLVAQDAFLDLKE</sequence>
<comment type="caution">
    <text evidence="6">The sequence shown here is derived from an EMBL/GenBank/DDBJ whole genome shotgun (WGS) entry which is preliminary data.</text>
</comment>
<dbReference type="Gene3D" id="3.50.50.60">
    <property type="entry name" value="FAD/NAD(P)-binding domain"/>
    <property type="match status" value="1"/>
</dbReference>
<proteinExistence type="predicted"/>
<dbReference type="GO" id="GO:0016491">
    <property type="term" value="F:oxidoreductase activity"/>
    <property type="evidence" value="ECO:0007669"/>
    <property type="project" value="UniProtKB-KW"/>
</dbReference>
<keyword evidence="5" id="KW-0411">Iron-sulfur</keyword>
<dbReference type="OrthoDB" id="9759982at2"/>
<dbReference type="HOGENOM" id="CLU_045820_0_0_9"/>
<dbReference type="PANTHER" id="PTHR43498:SF1">
    <property type="entry name" value="COB--COM HETERODISULFIDE REDUCTASE IRON-SULFUR SUBUNIT A"/>
    <property type="match status" value="1"/>
</dbReference>
<dbReference type="SUPFAM" id="SSF51905">
    <property type="entry name" value="FAD/NAD(P)-binding domain"/>
    <property type="match status" value="1"/>
</dbReference>
<evidence type="ECO:0008006" key="8">
    <source>
        <dbReference type="Google" id="ProtNLM"/>
    </source>
</evidence>
<dbReference type="InterPro" id="IPR039650">
    <property type="entry name" value="HdrA-like"/>
</dbReference>
<dbReference type="PRINTS" id="PR00411">
    <property type="entry name" value="PNDRDTASEI"/>
</dbReference>
<organism evidence="6 7">
    <name type="scientific">Hungatella hathewayi WAL-18680</name>
    <dbReference type="NCBI Taxonomy" id="742737"/>
    <lineage>
        <taxon>Bacteria</taxon>
        <taxon>Bacillati</taxon>
        <taxon>Bacillota</taxon>
        <taxon>Clostridia</taxon>
        <taxon>Lachnospirales</taxon>
        <taxon>Lachnospiraceae</taxon>
        <taxon>Hungatella</taxon>
    </lineage>
</organism>
<keyword evidence="3" id="KW-0560">Oxidoreductase</keyword>
<evidence type="ECO:0000256" key="3">
    <source>
        <dbReference type="ARBA" id="ARBA00023002"/>
    </source>
</evidence>
<reference evidence="6 7" key="1">
    <citation type="submission" date="2011-08" db="EMBL/GenBank/DDBJ databases">
        <title>The Genome Sequence of Clostridium hathewayi WAL-18680.</title>
        <authorList>
            <consortium name="The Broad Institute Genome Sequencing Platform"/>
            <person name="Earl A."/>
            <person name="Ward D."/>
            <person name="Feldgarden M."/>
            <person name="Gevers D."/>
            <person name="Finegold S.M."/>
            <person name="Summanen P.H."/>
            <person name="Molitoris D.R."/>
            <person name="Song M."/>
            <person name="Daigneault M."/>
            <person name="Allen-Vercoe E."/>
            <person name="Young S.K."/>
            <person name="Zeng Q."/>
            <person name="Gargeya S."/>
            <person name="Fitzgerald M."/>
            <person name="Haas B."/>
            <person name="Abouelleil A."/>
            <person name="Alvarado L."/>
            <person name="Arachchi H.M."/>
            <person name="Berlin A."/>
            <person name="Brown A."/>
            <person name="Chapman S.B."/>
            <person name="Chen Z."/>
            <person name="Dunbar C."/>
            <person name="Freedman E."/>
            <person name="Gearin G."/>
            <person name="Gellesch M."/>
            <person name="Goldberg J."/>
            <person name="Griggs A."/>
            <person name="Gujja S."/>
            <person name="Heiman D."/>
            <person name="Howarth C."/>
            <person name="Larson L."/>
            <person name="Lui A."/>
            <person name="MacDonald P.J.P."/>
            <person name="Montmayeur A."/>
            <person name="Murphy C."/>
            <person name="Neiman D."/>
            <person name="Pearson M."/>
            <person name="Priest M."/>
            <person name="Roberts A."/>
            <person name="Saif S."/>
            <person name="Shea T."/>
            <person name="Shenoy N."/>
            <person name="Sisk P."/>
            <person name="Stolte C."/>
            <person name="Sykes S."/>
            <person name="Wortman J."/>
            <person name="Nusbaum C."/>
            <person name="Birren B."/>
        </authorList>
    </citation>
    <scope>NUCLEOTIDE SEQUENCE [LARGE SCALE GENOMIC DNA]</scope>
    <source>
        <strain evidence="6 7">WAL-18680</strain>
    </source>
</reference>
<keyword evidence="4" id="KW-0408">Iron</keyword>
<evidence type="ECO:0000313" key="6">
    <source>
        <dbReference type="EMBL" id="EHI59756.1"/>
    </source>
</evidence>
<dbReference type="AlphaFoldDB" id="G5IFH3"/>
<evidence type="ECO:0000256" key="2">
    <source>
        <dbReference type="ARBA" id="ARBA00022723"/>
    </source>
</evidence>
<dbReference type="GO" id="GO:0051539">
    <property type="term" value="F:4 iron, 4 sulfur cluster binding"/>
    <property type="evidence" value="ECO:0007669"/>
    <property type="project" value="UniProtKB-KW"/>
</dbReference>
<keyword evidence="7" id="KW-1185">Reference proteome</keyword>
<dbReference type="InterPro" id="IPR036188">
    <property type="entry name" value="FAD/NAD-bd_sf"/>
</dbReference>
<dbReference type="GO" id="GO:0046872">
    <property type="term" value="F:metal ion binding"/>
    <property type="evidence" value="ECO:0007669"/>
    <property type="project" value="UniProtKB-KW"/>
</dbReference>
<keyword evidence="2" id="KW-0479">Metal-binding</keyword>
<gene>
    <name evidence="6" type="ORF">HMPREF9473_02251</name>
</gene>
<dbReference type="PANTHER" id="PTHR43498">
    <property type="entry name" value="FERREDOXIN:COB-COM HETERODISULFIDE REDUCTASE SUBUNIT A"/>
    <property type="match status" value="1"/>
</dbReference>
<accession>G5IFH3</accession>
<dbReference type="Proteomes" id="UP000005384">
    <property type="component" value="Unassembled WGS sequence"/>
</dbReference>